<dbReference type="EMBL" id="NFKK01000001">
    <property type="protein sequence ID" value="OUP54565.1"/>
    <property type="molecule type" value="Genomic_DNA"/>
</dbReference>
<dbReference type="STRING" id="501571.GCA_900143195_02832"/>
<evidence type="ECO:0000313" key="7">
    <source>
        <dbReference type="Proteomes" id="UP000195326"/>
    </source>
</evidence>
<comment type="similarity">
    <text evidence="1 4">Belongs to the bacterial histone-like protein family.</text>
</comment>
<dbReference type="InterPro" id="IPR000119">
    <property type="entry name" value="Hist_DNA-bd"/>
</dbReference>
<dbReference type="AlphaFoldDB" id="A0A1Y4LS86"/>
<dbReference type="GO" id="GO:0003677">
    <property type="term" value="F:DNA binding"/>
    <property type="evidence" value="ECO:0007669"/>
    <property type="project" value="UniProtKB-KW"/>
</dbReference>
<keyword evidence="2" id="KW-0226">DNA condensation</keyword>
<name>A0A1Y4LS86_9FIRM</name>
<dbReference type="Proteomes" id="UP000195326">
    <property type="component" value="Unassembled WGS sequence"/>
</dbReference>
<dbReference type="EMBL" id="NFKL01000006">
    <property type="protein sequence ID" value="OUP59486.1"/>
    <property type="molecule type" value="Genomic_DNA"/>
</dbReference>
<proteinExistence type="inferred from homology"/>
<dbReference type="InterPro" id="IPR010992">
    <property type="entry name" value="IHF-like_DNA-bd_dom_sf"/>
</dbReference>
<dbReference type="PANTHER" id="PTHR33175:SF3">
    <property type="entry name" value="DNA-BINDING PROTEIN HU-BETA"/>
    <property type="match status" value="1"/>
</dbReference>
<dbReference type="Proteomes" id="UP000195897">
    <property type="component" value="Unassembled WGS sequence"/>
</dbReference>
<evidence type="ECO:0000313" key="8">
    <source>
        <dbReference type="Proteomes" id="UP000195897"/>
    </source>
</evidence>
<sequence length="93" mass="10184">MNKAEFIAQVAQRSGMTKKDAEKAADAVFETIASVLETGDKLNLPGFGAFETRIRPPRTCRNIHTGAPIEVAEARVPVFKPAKTLKERVDQCV</sequence>
<comment type="caution">
    <text evidence="6">The sequence shown here is derived from an EMBL/GenBank/DDBJ whole genome shotgun (WGS) entry which is preliminary data.</text>
</comment>
<keyword evidence="3 6" id="KW-0238">DNA-binding</keyword>
<dbReference type="SUPFAM" id="SSF47729">
    <property type="entry name" value="IHF-like DNA-binding proteins"/>
    <property type="match status" value="1"/>
</dbReference>
<accession>A0A1Y4LS86</accession>
<reference evidence="6" key="2">
    <citation type="journal article" date="2018" name="BMC Genomics">
        <title>Whole genome sequencing and function prediction of 133 gut anaerobes isolated from chicken caecum in pure cultures.</title>
        <authorList>
            <person name="Medvecky M."/>
            <person name="Cejkova D."/>
            <person name="Polansky O."/>
            <person name="Karasova D."/>
            <person name="Kubasova T."/>
            <person name="Cizek A."/>
            <person name="Rychlik I."/>
        </authorList>
    </citation>
    <scope>NUCLEOTIDE SEQUENCE</scope>
    <source>
        <strain evidence="6">An179</strain>
        <strain evidence="5">An180</strain>
    </source>
</reference>
<dbReference type="Gene3D" id="4.10.520.10">
    <property type="entry name" value="IHF-like DNA-binding proteins"/>
    <property type="match status" value="1"/>
</dbReference>
<dbReference type="PRINTS" id="PR01727">
    <property type="entry name" value="DNABINDINGHU"/>
</dbReference>
<protein>
    <submittedName>
        <fullName evidence="6">DNA-binding protein</fullName>
    </submittedName>
</protein>
<evidence type="ECO:0000256" key="2">
    <source>
        <dbReference type="ARBA" id="ARBA00023067"/>
    </source>
</evidence>
<reference evidence="7 8" key="1">
    <citation type="submission" date="2017-04" db="EMBL/GenBank/DDBJ databases">
        <title>Function of individual gut microbiota members based on whole genome sequencing of pure cultures obtained from chicken caecum.</title>
        <authorList>
            <person name="Medvecky M."/>
            <person name="Cejkova D."/>
            <person name="Polansky O."/>
            <person name="Karasova D."/>
            <person name="Kubasova T."/>
            <person name="Cizek A."/>
            <person name="Rychlik I."/>
        </authorList>
    </citation>
    <scope>NUCLEOTIDE SEQUENCE [LARGE SCALE GENOMIC DNA]</scope>
    <source>
        <strain evidence="7">An179</strain>
        <strain evidence="8">An180</strain>
    </source>
</reference>
<dbReference type="PANTHER" id="PTHR33175">
    <property type="entry name" value="DNA-BINDING PROTEIN HU"/>
    <property type="match status" value="1"/>
</dbReference>
<evidence type="ECO:0000313" key="5">
    <source>
        <dbReference type="EMBL" id="OUP54565.1"/>
    </source>
</evidence>
<dbReference type="CDD" id="cd13831">
    <property type="entry name" value="HU"/>
    <property type="match status" value="1"/>
</dbReference>
<evidence type="ECO:0000256" key="1">
    <source>
        <dbReference type="ARBA" id="ARBA00010529"/>
    </source>
</evidence>
<dbReference type="Pfam" id="PF00216">
    <property type="entry name" value="Bac_DNA_binding"/>
    <property type="match status" value="1"/>
</dbReference>
<dbReference type="GO" id="GO:0030261">
    <property type="term" value="P:chromosome condensation"/>
    <property type="evidence" value="ECO:0007669"/>
    <property type="project" value="UniProtKB-KW"/>
</dbReference>
<evidence type="ECO:0000256" key="4">
    <source>
        <dbReference type="RuleBase" id="RU003939"/>
    </source>
</evidence>
<dbReference type="GO" id="GO:0030527">
    <property type="term" value="F:structural constituent of chromatin"/>
    <property type="evidence" value="ECO:0007669"/>
    <property type="project" value="InterPro"/>
</dbReference>
<organism evidence="6 7">
    <name type="scientific">Butyricicoccus pullicaecorum</name>
    <dbReference type="NCBI Taxonomy" id="501571"/>
    <lineage>
        <taxon>Bacteria</taxon>
        <taxon>Bacillati</taxon>
        <taxon>Bacillota</taxon>
        <taxon>Clostridia</taxon>
        <taxon>Eubacteriales</taxon>
        <taxon>Butyricicoccaceae</taxon>
        <taxon>Butyricicoccus</taxon>
    </lineage>
</organism>
<dbReference type="SMART" id="SM00411">
    <property type="entry name" value="BHL"/>
    <property type="match status" value="1"/>
</dbReference>
<evidence type="ECO:0000313" key="6">
    <source>
        <dbReference type="EMBL" id="OUP59486.1"/>
    </source>
</evidence>
<dbReference type="RefSeq" id="WP_016148139.1">
    <property type="nucleotide sequence ID" value="NZ_CABKSA010000002.1"/>
</dbReference>
<gene>
    <name evidence="6" type="ORF">B5F15_05395</name>
    <name evidence="5" type="ORF">B5F17_01295</name>
</gene>
<evidence type="ECO:0000256" key="3">
    <source>
        <dbReference type="ARBA" id="ARBA00023125"/>
    </source>
</evidence>